<evidence type="ECO:0000256" key="2">
    <source>
        <dbReference type="SAM" id="SignalP"/>
    </source>
</evidence>
<dbReference type="Proteomes" id="UP001595533">
    <property type="component" value="Unassembled WGS sequence"/>
</dbReference>
<sequence>MNQHNFIKLALVVLALLMLAEPALAGPGGKIASAVFESFWGRVLLVVLTIVFLPLIIYALLREKLSERRARKDLRFMAGYSAQFDWLKIQERAKDCFYRVHSGWEQQDLSGVSRWMTDWYWQNQQMVHLERWKKAGLQNICQVKKINTIKPLLFVHRNQDAEHEGSVVVILMAANMQDYLQQRDSGKVVEGSRRYKDVETVWSFTMMDGQWKVSDIEEGSMSLSYAKLVKELPAIESTVVSDLRA</sequence>
<dbReference type="RefSeq" id="WP_077412030.1">
    <property type="nucleotide sequence ID" value="NZ_JBHRTS010000006.1"/>
</dbReference>
<name>A0ABV7JFV4_9GAMM</name>
<evidence type="ECO:0000313" key="4">
    <source>
        <dbReference type="EMBL" id="MFC3194976.1"/>
    </source>
</evidence>
<keyword evidence="1" id="KW-0472">Membrane</keyword>
<proteinExistence type="predicted"/>
<protein>
    <submittedName>
        <fullName evidence="4">Tim44-like domain-containing protein</fullName>
    </submittedName>
</protein>
<comment type="caution">
    <text evidence="4">The sequence shown here is derived from an EMBL/GenBank/DDBJ whole genome shotgun (WGS) entry which is preliminary data.</text>
</comment>
<dbReference type="SMART" id="SM00978">
    <property type="entry name" value="Tim44"/>
    <property type="match status" value="1"/>
</dbReference>
<reference evidence="5" key="1">
    <citation type="journal article" date="2019" name="Int. J. Syst. Evol. Microbiol.">
        <title>The Global Catalogue of Microorganisms (GCM) 10K type strain sequencing project: providing services to taxonomists for standard genome sequencing and annotation.</title>
        <authorList>
            <consortium name="The Broad Institute Genomics Platform"/>
            <consortium name="The Broad Institute Genome Sequencing Center for Infectious Disease"/>
            <person name="Wu L."/>
            <person name="Ma J."/>
        </authorList>
    </citation>
    <scope>NUCLEOTIDE SEQUENCE [LARGE SCALE GENOMIC DNA]</scope>
    <source>
        <strain evidence="5">KCTC 42953</strain>
    </source>
</reference>
<keyword evidence="5" id="KW-1185">Reference proteome</keyword>
<dbReference type="Pfam" id="PF04280">
    <property type="entry name" value="Tim44"/>
    <property type="match status" value="1"/>
</dbReference>
<feature type="transmembrane region" description="Helical" evidence="1">
    <location>
        <begin position="41"/>
        <end position="61"/>
    </location>
</feature>
<keyword evidence="2" id="KW-0732">Signal</keyword>
<dbReference type="InterPro" id="IPR032710">
    <property type="entry name" value="NTF2-like_dom_sf"/>
</dbReference>
<feature type="signal peptide" evidence="2">
    <location>
        <begin position="1"/>
        <end position="25"/>
    </location>
</feature>
<dbReference type="Gene3D" id="3.10.450.240">
    <property type="match status" value="1"/>
</dbReference>
<evidence type="ECO:0000256" key="1">
    <source>
        <dbReference type="SAM" id="Phobius"/>
    </source>
</evidence>
<dbReference type="SUPFAM" id="SSF54427">
    <property type="entry name" value="NTF2-like"/>
    <property type="match status" value="1"/>
</dbReference>
<feature type="chain" id="PRO_5047224287" evidence="2">
    <location>
        <begin position="26"/>
        <end position="245"/>
    </location>
</feature>
<feature type="domain" description="Tim44-like" evidence="3">
    <location>
        <begin position="70"/>
        <end position="218"/>
    </location>
</feature>
<dbReference type="InterPro" id="IPR007379">
    <property type="entry name" value="Tim44-like_dom"/>
</dbReference>
<keyword evidence="1" id="KW-0812">Transmembrane</keyword>
<accession>A0ABV7JFV4</accession>
<organism evidence="4 5">
    <name type="scientific">Marinicella sediminis</name>
    <dbReference type="NCBI Taxonomy" id="1792834"/>
    <lineage>
        <taxon>Bacteria</taxon>
        <taxon>Pseudomonadati</taxon>
        <taxon>Pseudomonadota</taxon>
        <taxon>Gammaproteobacteria</taxon>
        <taxon>Lysobacterales</taxon>
        <taxon>Marinicellaceae</taxon>
        <taxon>Marinicella</taxon>
    </lineage>
</organism>
<gene>
    <name evidence="4" type="ORF">ACFODZ_12060</name>
</gene>
<keyword evidence="1" id="KW-1133">Transmembrane helix</keyword>
<dbReference type="EMBL" id="JBHRTS010000006">
    <property type="protein sequence ID" value="MFC3194976.1"/>
    <property type="molecule type" value="Genomic_DNA"/>
</dbReference>
<evidence type="ECO:0000313" key="5">
    <source>
        <dbReference type="Proteomes" id="UP001595533"/>
    </source>
</evidence>
<evidence type="ECO:0000259" key="3">
    <source>
        <dbReference type="SMART" id="SM00978"/>
    </source>
</evidence>